<gene>
    <name evidence="2" type="ORF">DH2020_007705</name>
</gene>
<dbReference type="SUPFAM" id="SSF50630">
    <property type="entry name" value="Acid proteases"/>
    <property type="match status" value="1"/>
</dbReference>
<dbReference type="Pfam" id="PF08284">
    <property type="entry name" value="RVP_2"/>
    <property type="match status" value="1"/>
</dbReference>
<dbReference type="CDD" id="cd00303">
    <property type="entry name" value="retropepsin_like"/>
    <property type="match status" value="1"/>
</dbReference>
<dbReference type="PANTHER" id="PTHR15503">
    <property type="entry name" value="LDOC1 RELATED"/>
    <property type="match status" value="1"/>
</dbReference>
<dbReference type="InterPro" id="IPR021109">
    <property type="entry name" value="Peptidase_aspartic_dom_sf"/>
</dbReference>
<evidence type="ECO:0000256" key="1">
    <source>
        <dbReference type="SAM" id="MobiDB-lite"/>
    </source>
</evidence>
<feature type="region of interest" description="Disordered" evidence="1">
    <location>
        <begin position="162"/>
        <end position="183"/>
    </location>
</feature>
<dbReference type="PANTHER" id="PTHR15503:SF40">
    <property type="match status" value="1"/>
</dbReference>
<dbReference type="InterPro" id="IPR032567">
    <property type="entry name" value="RTL1-rel"/>
</dbReference>
<sequence>MNGSKYVLIGMARNKGKKKTQAEEKVAVLKVGEDKLERKAGGKAGTKEFIEIISARFEELKEAKIIAEFNKLKHTGSYHDYVEKFEELKACMLLLNNGDFSEEYFIARFISGLSEELQAFVTMFEPVTLQQTIELGRKQLLTLEALTKKIRTPMKPFTNIYPNTRKPDAVPIQNSKPNSMSSPRQPIKLLTIAEMAARRDKGLCYNCDEKFTFGHRCKQRINYMIMTEDEELAYLQDTPATEAIYEPPQEQMDEIQMTLNAISGEDGLTTMRLFGQCGEHMLHILIDSGSTLSFIQEATAKRLGCKLTPAKPLLVKVANGQRLVSSQKAEDFTWEMQGNNFAYSLRLLKNEGCDLILGGDWLKACTPIELDYDKMTFTVTLKGRRVKLQALTSITECQFISGHSLFELLHMNHEEQVEAMYVLTVQDSNSVADPKLLSLLSRFEEVLIGMARNKGKKKTQAEEKVAVLKVEKIS</sequence>
<accession>A0ABR0TZR3</accession>
<dbReference type="Proteomes" id="UP001318860">
    <property type="component" value="Unassembled WGS sequence"/>
</dbReference>
<dbReference type="Gene3D" id="2.40.70.10">
    <property type="entry name" value="Acid Proteases"/>
    <property type="match status" value="1"/>
</dbReference>
<proteinExistence type="predicted"/>
<evidence type="ECO:0000313" key="3">
    <source>
        <dbReference type="Proteomes" id="UP001318860"/>
    </source>
</evidence>
<name>A0ABR0TZR3_REHGL</name>
<feature type="compositionally biased region" description="Polar residues" evidence="1">
    <location>
        <begin position="172"/>
        <end position="183"/>
    </location>
</feature>
<dbReference type="EMBL" id="JABTTQ020003506">
    <property type="protein sequence ID" value="KAK6115436.1"/>
    <property type="molecule type" value="Genomic_DNA"/>
</dbReference>
<evidence type="ECO:0000313" key="2">
    <source>
        <dbReference type="EMBL" id="KAK6115436.1"/>
    </source>
</evidence>
<comment type="caution">
    <text evidence="2">The sequence shown here is derived from an EMBL/GenBank/DDBJ whole genome shotgun (WGS) entry which is preliminary data.</text>
</comment>
<organism evidence="2 3">
    <name type="scientific">Rehmannia glutinosa</name>
    <name type="common">Chinese foxglove</name>
    <dbReference type="NCBI Taxonomy" id="99300"/>
    <lineage>
        <taxon>Eukaryota</taxon>
        <taxon>Viridiplantae</taxon>
        <taxon>Streptophyta</taxon>
        <taxon>Embryophyta</taxon>
        <taxon>Tracheophyta</taxon>
        <taxon>Spermatophyta</taxon>
        <taxon>Magnoliopsida</taxon>
        <taxon>eudicotyledons</taxon>
        <taxon>Gunneridae</taxon>
        <taxon>Pentapetalae</taxon>
        <taxon>asterids</taxon>
        <taxon>lamiids</taxon>
        <taxon>Lamiales</taxon>
        <taxon>Orobanchaceae</taxon>
        <taxon>Rehmannieae</taxon>
        <taxon>Rehmannia</taxon>
    </lineage>
</organism>
<keyword evidence="3" id="KW-1185">Reference proteome</keyword>
<reference evidence="2 3" key="1">
    <citation type="journal article" date="2021" name="Comput. Struct. Biotechnol. J.">
        <title>De novo genome assembly of the potent medicinal plant Rehmannia glutinosa using nanopore technology.</title>
        <authorList>
            <person name="Ma L."/>
            <person name="Dong C."/>
            <person name="Song C."/>
            <person name="Wang X."/>
            <person name="Zheng X."/>
            <person name="Niu Y."/>
            <person name="Chen S."/>
            <person name="Feng W."/>
        </authorList>
    </citation>
    <scope>NUCLEOTIDE SEQUENCE [LARGE SCALE GENOMIC DNA]</scope>
    <source>
        <strain evidence="2">DH-2019</strain>
    </source>
</reference>
<protein>
    <submittedName>
        <fullName evidence="2">Uncharacterized protein</fullName>
    </submittedName>
</protein>